<dbReference type="Proteomes" id="UP001222325">
    <property type="component" value="Unassembled WGS sequence"/>
</dbReference>
<protein>
    <submittedName>
        <fullName evidence="4">Uncharacterized protein</fullName>
    </submittedName>
</protein>
<keyword evidence="3" id="KW-0732">Signal</keyword>
<organism evidence="4 5">
    <name type="scientific">Mycena belliarum</name>
    <dbReference type="NCBI Taxonomy" id="1033014"/>
    <lineage>
        <taxon>Eukaryota</taxon>
        <taxon>Fungi</taxon>
        <taxon>Dikarya</taxon>
        <taxon>Basidiomycota</taxon>
        <taxon>Agaricomycotina</taxon>
        <taxon>Agaricomycetes</taxon>
        <taxon>Agaricomycetidae</taxon>
        <taxon>Agaricales</taxon>
        <taxon>Marasmiineae</taxon>
        <taxon>Mycenaceae</taxon>
        <taxon>Mycena</taxon>
    </lineage>
</organism>
<keyword evidence="2" id="KW-1133">Transmembrane helix</keyword>
<feature type="compositionally biased region" description="Low complexity" evidence="1">
    <location>
        <begin position="442"/>
        <end position="452"/>
    </location>
</feature>
<dbReference type="EMBL" id="JARJCN010000002">
    <property type="protein sequence ID" value="KAJ7103598.1"/>
    <property type="molecule type" value="Genomic_DNA"/>
</dbReference>
<dbReference type="CDD" id="cd12087">
    <property type="entry name" value="TM_EGFR-like"/>
    <property type="match status" value="1"/>
</dbReference>
<accession>A0AAD6UIT1</accession>
<feature type="region of interest" description="Disordered" evidence="1">
    <location>
        <begin position="208"/>
        <end position="243"/>
    </location>
</feature>
<feature type="compositionally biased region" description="Low complexity" evidence="1">
    <location>
        <begin position="217"/>
        <end position="243"/>
    </location>
</feature>
<feature type="region of interest" description="Disordered" evidence="1">
    <location>
        <begin position="294"/>
        <end position="313"/>
    </location>
</feature>
<comment type="caution">
    <text evidence="4">The sequence shown here is derived from an EMBL/GenBank/DDBJ whole genome shotgun (WGS) entry which is preliminary data.</text>
</comment>
<keyword evidence="5" id="KW-1185">Reference proteome</keyword>
<keyword evidence="2" id="KW-0472">Membrane</keyword>
<evidence type="ECO:0000313" key="5">
    <source>
        <dbReference type="Proteomes" id="UP001222325"/>
    </source>
</evidence>
<name>A0AAD6UIT1_9AGAR</name>
<evidence type="ECO:0000313" key="4">
    <source>
        <dbReference type="EMBL" id="KAJ7103598.1"/>
    </source>
</evidence>
<sequence length="452" mass="47872">MSLVALFVLLSALPWLVTSTFSFNSTTPTECDNISVSWTGGAGNGYYLSIIPVYDVPRNISIPSTSFSDGKGTFSTQLPFKAGTQLVLTMSDSTRFGAGGTTVKMTVGKSLGGSCNTTTPALAFTFTMPNSLQQCQPYFFTNYIPTGAFAPVSIMGVIPGGDSFELHPPETAMSYQWTADVYNGTDVIFLMVDARLRSGGSALYTVAPSSDSSCINSKSPTVTVSPSSPSTTSSESSIPSTPRSVTGAIAGSVMGALIFLAVLITMGLFFLRQRQEKKKAALAGGSEFRRSRPMDSELDLNYSNRNVSNTHPYEDVSTPNSSVAMFSGGNPPPSLQGVTQPPAHYQAHSGYLGTNLPESANPFNAASSATHTNNPDIDPFMERGTSDTITTGQRKSGMSGFTGYTPSRYVVHTDAEDDDLPVNEHGVVELPPQYSATRGARSAQQSKSSHSS</sequence>
<dbReference type="AlphaFoldDB" id="A0AAD6UIT1"/>
<evidence type="ECO:0000256" key="1">
    <source>
        <dbReference type="SAM" id="MobiDB-lite"/>
    </source>
</evidence>
<feature type="region of interest" description="Disordered" evidence="1">
    <location>
        <begin position="368"/>
        <end position="401"/>
    </location>
</feature>
<proteinExistence type="predicted"/>
<feature type="region of interest" description="Disordered" evidence="1">
    <location>
        <begin position="416"/>
        <end position="452"/>
    </location>
</feature>
<evidence type="ECO:0000256" key="2">
    <source>
        <dbReference type="SAM" id="Phobius"/>
    </source>
</evidence>
<keyword evidence="2" id="KW-0812">Transmembrane</keyword>
<feature type="compositionally biased region" description="Polar residues" evidence="1">
    <location>
        <begin position="386"/>
        <end position="396"/>
    </location>
</feature>
<feature type="chain" id="PRO_5042245397" evidence="3">
    <location>
        <begin position="20"/>
        <end position="452"/>
    </location>
</feature>
<feature type="compositionally biased region" description="Polar residues" evidence="1">
    <location>
        <begin position="301"/>
        <end position="313"/>
    </location>
</feature>
<feature type="transmembrane region" description="Helical" evidence="2">
    <location>
        <begin position="248"/>
        <end position="271"/>
    </location>
</feature>
<evidence type="ECO:0000256" key="3">
    <source>
        <dbReference type="SAM" id="SignalP"/>
    </source>
</evidence>
<gene>
    <name evidence="4" type="ORF">B0H15DRAFT_926766</name>
</gene>
<feature type="signal peptide" evidence="3">
    <location>
        <begin position="1"/>
        <end position="19"/>
    </location>
</feature>
<reference evidence="4" key="1">
    <citation type="submission" date="2023-03" db="EMBL/GenBank/DDBJ databases">
        <title>Massive genome expansion in bonnet fungi (Mycena s.s.) driven by repeated elements and novel gene families across ecological guilds.</title>
        <authorList>
            <consortium name="Lawrence Berkeley National Laboratory"/>
            <person name="Harder C.B."/>
            <person name="Miyauchi S."/>
            <person name="Viragh M."/>
            <person name="Kuo A."/>
            <person name="Thoen E."/>
            <person name="Andreopoulos B."/>
            <person name="Lu D."/>
            <person name="Skrede I."/>
            <person name="Drula E."/>
            <person name="Henrissat B."/>
            <person name="Morin E."/>
            <person name="Kohler A."/>
            <person name="Barry K."/>
            <person name="LaButti K."/>
            <person name="Morin E."/>
            <person name="Salamov A."/>
            <person name="Lipzen A."/>
            <person name="Mereny Z."/>
            <person name="Hegedus B."/>
            <person name="Baldrian P."/>
            <person name="Stursova M."/>
            <person name="Weitz H."/>
            <person name="Taylor A."/>
            <person name="Grigoriev I.V."/>
            <person name="Nagy L.G."/>
            <person name="Martin F."/>
            <person name="Kauserud H."/>
        </authorList>
    </citation>
    <scope>NUCLEOTIDE SEQUENCE</scope>
    <source>
        <strain evidence="4">CBHHK173m</strain>
    </source>
</reference>
<feature type="region of interest" description="Disordered" evidence="1">
    <location>
        <begin position="325"/>
        <end position="350"/>
    </location>
</feature>